<evidence type="ECO:0000313" key="3">
    <source>
        <dbReference type="Proteomes" id="UP000004184"/>
    </source>
</evidence>
<evidence type="ECO:0000313" key="2">
    <source>
        <dbReference type="EMBL" id="EFL36655.1"/>
    </source>
</evidence>
<sequence length="69" mass="7059">MWSGSPLRSVEARHRACRAMVHTDEVVPGEFFGIGAAAVAVAAAVTLGTSLVTARRTLRTPAIGAVAVA</sequence>
<gene>
    <name evidence="2" type="ORF">SSQG_07173</name>
</gene>
<keyword evidence="1" id="KW-1133">Transmembrane helix</keyword>
<feature type="transmembrane region" description="Helical" evidence="1">
    <location>
        <begin position="31"/>
        <end position="52"/>
    </location>
</feature>
<dbReference type="AlphaFoldDB" id="D9XBV2"/>
<name>D9XBV2_STRVT</name>
<keyword evidence="1" id="KW-0472">Membrane</keyword>
<organism evidence="2 3">
    <name type="scientific">Streptomyces viridochromogenes (strain DSM 40736 / JCM 4977 / BCRC 1201 / Tue 494)</name>
    <dbReference type="NCBI Taxonomy" id="591159"/>
    <lineage>
        <taxon>Bacteria</taxon>
        <taxon>Bacillati</taxon>
        <taxon>Actinomycetota</taxon>
        <taxon>Actinomycetes</taxon>
        <taxon>Kitasatosporales</taxon>
        <taxon>Streptomycetaceae</taxon>
        <taxon>Streptomyces</taxon>
    </lineage>
</organism>
<protein>
    <submittedName>
        <fullName evidence="2">Predicted protein</fullName>
    </submittedName>
</protein>
<dbReference type="EMBL" id="GG657757">
    <property type="protein sequence ID" value="EFL36655.1"/>
    <property type="molecule type" value="Genomic_DNA"/>
</dbReference>
<proteinExistence type="predicted"/>
<accession>D9XBV2</accession>
<dbReference type="STRING" id="591159.SSQG_07173"/>
<keyword evidence="3" id="KW-1185">Reference proteome</keyword>
<dbReference type="Proteomes" id="UP000004184">
    <property type="component" value="Unassembled WGS sequence"/>
</dbReference>
<dbReference type="HOGENOM" id="CLU_2774343_0_0_11"/>
<keyword evidence="1" id="KW-0812">Transmembrane</keyword>
<reference evidence="3" key="1">
    <citation type="submission" date="2009-02" db="EMBL/GenBank/DDBJ databases">
        <title>Annotation of Streptomyces viridochromogenes strain DSM 40736.</title>
        <authorList>
            <consortium name="The Broad Institute Genome Sequencing Platform"/>
            <consortium name="Broad Institute Microbial Sequencing Center"/>
            <person name="Fischbach M."/>
            <person name="Godfrey P."/>
            <person name="Ward D."/>
            <person name="Young S."/>
            <person name="Zeng Q."/>
            <person name="Koehrsen M."/>
            <person name="Alvarado L."/>
            <person name="Berlin A.M."/>
            <person name="Bochicchio J."/>
            <person name="Borenstein D."/>
            <person name="Chapman S.B."/>
            <person name="Chen Z."/>
            <person name="Engels R."/>
            <person name="Freedman E."/>
            <person name="Gellesch M."/>
            <person name="Goldberg J."/>
            <person name="Griggs A."/>
            <person name="Gujja S."/>
            <person name="Heilman E.R."/>
            <person name="Heiman D.I."/>
            <person name="Hepburn T.A."/>
            <person name="Howarth C."/>
            <person name="Jen D."/>
            <person name="Larson L."/>
            <person name="Lewis B."/>
            <person name="Mehta T."/>
            <person name="Park D."/>
            <person name="Pearson M."/>
            <person name="Richards J."/>
            <person name="Roberts A."/>
            <person name="Saif S."/>
            <person name="Shea T.D."/>
            <person name="Shenoy N."/>
            <person name="Sisk P."/>
            <person name="Stolte C."/>
            <person name="Sykes S.N."/>
            <person name="Thomson T."/>
            <person name="Walk T."/>
            <person name="White J."/>
            <person name="Yandava C."/>
            <person name="Straight P."/>
            <person name="Clardy J."/>
            <person name="Hung D."/>
            <person name="Kolter R."/>
            <person name="Mekalanos J."/>
            <person name="Walker S."/>
            <person name="Walsh C.T."/>
            <person name="Wieland-Brown L.C."/>
            <person name="Haas B."/>
            <person name="Nusbaum C."/>
            <person name="Birren B."/>
        </authorList>
    </citation>
    <scope>NUCLEOTIDE SEQUENCE [LARGE SCALE GENOMIC DNA]</scope>
    <source>
        <strain evidence="3">DSM 40736 / JCM 4977 / BCRC 1201 / Tue 494</strain>
    </source>
</reference>
<evidence type="ECO:0000256" key="1">
    <source>
        <dbReference type="SAM" id="Phobius"/>
    </source>
</evidence>